<evidence type="ECO:0000313" key="1">
    <source>
        <dbReference type="EMBL" id="RYR70674.1"/>
    </source>
</evidence>
<comment type="caution">
    <text evidence="1">The sequence shown here is derived from an EMBL/GenBank/DDBJ whole genome shotgun (WGS) entry which is preliminary data.</text>
</comment>
<dbReference type="AlphaFoldDB" id="A0A445E5C8"/>
<dbReference type="InterPro" id="IPR032675">
    <property type="entry name" value="LRR_dom_sf"/>
</dbReference>
<dbReference type="Proteomes" id="UP000289738">
    <property type="component" value="Chromosome A02"/>
</dbReference>
<sequence length="102" mass="11617">MVLSPSFVKDNNSVVKNLEGCDSLSGVRTLLQINMYSFRKHKEGIDRCHLLSQLKRLRVLTFTSFKIDSLPDSIGELIHLRYLNPSNTPMVTLPETLSNLNR</sequence>
<dbReference type="PANTHER" id="PTHR47186">
    <property type="entry name" value="LEUCINE-RICH REPEAT-CONTAINING PROTEIN 57"/>
    <property type="match status" value="1"/>
</dbReference>
<accession>A0A445E5C8</accession>
<dbReference type="PANTHER" id="PTHR47186:SF3">
    <property type="entry name" value="OS09G0267800 PROTEIN"/>
    <property type="match status" value="1"/>
</dbReference>
<name>A0A445E5C8_ARAHY</name>
<organism evidence="1 2">
    <name type="scientific">Arachis hypogaea</name>
    <name type="common">Peanut</name>
    <dbReference type="NCBI Taxonomy" id="3818"/>
    <lineage>
        <taxon>Eukaryota</taxon>
        <taxon>Viridiplantae</taxon>
        <taxon>Streptophyta</taxon>
        <taxon>Embryophyta</taxon>
        <taxon>Tracheophyta</taxon>
        <taxon>Spermatophyta</taxon>
        <taxon>Magnoliopsida</taxon>
        <taxon>eudicotyledons</taxon>
        <taxon>Gunneridae</taxon>
        <taxon>Pentapetalae</taxon>
        <taxon>rosids</taxon>
        <taxon>fabids</taxon>
        <taxon>Fabales</taxon>
        <taxon>Fabaceae</taxon>
        <taxon>Papilionoideae</taxon>
        <taxon>50 kb inversion clade</taxon>
        <taxon>dalbergioids sensu lato</taxon>
        <taxon>Dalbergieae</taxon>
        <taxon>Pterocarpus clade</taxon>
        <taxon>Arachis</taxon>
    </lineage>
</organism>
<dbReference type="Gene3D" id="3.80.10.10">
    <property type="entry name" value="Ribonuclease Inhibitor"/>
    <property type="match status" value="1"/>
</dbReference>
<gene>
    <name evidence="1" type="ORF">Ahy_A02g005000</name>
</gene>
<dbReference type="EMBL" id="SDMP01000002">
    <property type="protein sequence ID" value="RYR70674.1"/>
    <property type="molecule type" value="Genomic_DNA"/>
</dbReference>
<evidence type="ECO:0008006" key="3">
    <source>
        <dbReference type="Google" id="ProtNLM"/>
    </source>
</evidence>
<keyword evidence="2" id="KW-1185">Reference proteome</keyword>
<protein>
    <recommendedName>
        <fullName evidence="3">Disease resistance protein</fullName>
    </recommendedName>
</protein>
<dbReference type="SUPFAM" id="SSF52058">
    <property type="entry name" value="L domain-like"/>
    <property type="match status" value="1"/>
</dbReference>
<reference evidence="1 2" key="1">
    <citation type="submission" date="2019-01" db="EMBL/GenBank/DDBJ databases">
        <title>Sequencing of cultivated peanut Arachis hypogaea provides insights into genome evolution and oil improvement.</title>
        <authorList>
            <person name="Chen X."/>
        </authorList>
    </citation>
    <scope>NUCLEOTIDE SEQUENCE [LARGE SCALE GENOMIC DNA]</scope>
    <source>
        <strain evidence="2">cv. Fuhuasheng</strain>
        <tissue evidence="1">Leaves</tissue>
    </source>
</reference>
<evidence type="ECO:0000313" key="2">
    <source>
        <dbReference type="Proteomes" id="UP000289738"/>
    </source>
</evidence>
<proteinExistence type="predicted"/>